<reference evidence="5 6" key="1">
    <citation type="journal article" date="2010" name="J. Bacteriol.">
        <title>Genome sequences of Oceanicola granulosus HTCC2516(T) and Oceanicola batsensis HTCC2597(TDelta).</title>
        <authorList>
            <person name="Thrash J.C."/>
            <person name="Cho J.C."/>
            <person name="Vergin K.L."/>
            <person name="Giovannoni S.J."/>
        </authorList>
    </citation>
    <scope>NUCLEOTIDE SEQUENCE [LARGE SCALE GENOMIC DNA]</scope>
    <source>
        <strain evidence="6">ATCC BAA-861 / DSM 15982 / KCTC 12143 / HTCC2516</strain>
    </source>
</reference>
<organism evidence="5 6">
    <name type="scientific">Oceanicola granulosus (strain ATCC BAA-861 / DSM 15982 / KCTC 12143 / HTCC2516)</name>
    <dbReference type="NCBI Taxonomy" id="314256"/>
    <lineage>
        <taxon>Bacteria</taxon>
        <taxon>Pseudomonadati</taxon>
        <taxon>Pseudomonadota</taxon>
        <taxon>Alphaproteobacteria</taxon>
        <taxon>Rhodobacterales</taxon>
        <taxon>Roseobacteraceae</taxon>
        <taxon>Oceanicola</taxon>
    </lineage>
</organism>
<keyword evidence="6" id="KW-1185">Reference proteome</keyword>
<dbReference type="AlphaFoldDB" id="Q2CC30"/>
<dbReference type="InterPro" id="IPR011711">
    <property type="entry name" value="GntR_C"/>
</dbReference>
<dbReference type="Pfam" id="PF07729">
    <property type="entry name" value="FCD"/>
    <property type="match status" value="1"/>
</dbReference>
<dbReference type="PANTHER" id="PTHR43537">
    <property type="entry name" value="TRANSCRIPTIONAL REGULATOR, GNTR FAMILY"/>
    <property type="match status" value="1"/>
</dbReference>
<gene>
    <name evidence="5" type="ORF">OG2516_12754</name>
</gene>
<accession>Q2CC30</accession>
<dbReference type="PROSITE" id="PS50949">
    <property type="entry name" value="HTH_GNTR"/>
    <property type="match status" value="1"/>
</dbReference>
<dbReference type="SUPFAM" id="SSF48008">
    <property type="entry name" value="GntR ligand-binding domain-like"/>
    <property type="match status" value="1"/>
</dbReference>
<dbReference type="Proteomes" id="UP000003635">
    <property type="component" value="Unassembled WGS sequence"/>
</dbReference>
<keyword evidence="2" id="KW-0238">DNA-binding</keyword>
<dbReference type="InterPro" id="IPR000524">
    <property type="entry name" value="Tscrpt_reg_HTH_GntR"/>
</dbReference>
<dbReference type="SUPFAM" id="SSF46785">
    <property type="entry name" value="Winged helix' DNA-binding domain"/>
    <property type="match status" value="1"/>
</dbReference>
<dbReference type="EMBL" id="AAOT01000033">
    <property type="protein sequence ID" value="EAR50251.1"/>
    <property type="molecule type" value="Genomic_DNA"/>
</dbReference>
<dbReference type="InterPro" id="IPR036388">
    <property type="entry name" value="WH-like_DNA-bd_sf"/>
</dbReference>
<dbReference type="Pfam" id="PF00392">
    <property type="entry name" value="GntR"/>
    <property type="match status" value="1"/>
</dbReference>
<evidence type="ECO:0000313" key="5">
    <source>
        <dbReference type="EMBL" id="EAR50251.1"/>
    </source>
</evidence>
<evidence type="ECO:0000313" key="6">
    <source>
        <dbReference type="Proteomes" id="UP000003635"/>
    </source>
</evidence>
<proteinExistence type="predicted"/>
<evidence type="ECO:0000256" key="1">
    <source>
        <dbReference type="ARBA" id="ARBA00023015"/>
    </source>
</evidence>
<sequence length="230" mass="25244">MVVAPKSGRARAEADRRRIFEGLRDAIAAGTFGRSGRLPTERALAEQFATNRNTIRKALDDLAALGLIERHVGRGTFVADDAAPGDSGAPDYPLTELLEARLLFEPHLAALVVERATDEDFALMEAYLAELRGAKSWAEFKEAKYCLHLMIVRSAGNSFLTAMFEQIIESRRRAMWGRPGDHPAPIAEVREVAASVNGAIVAALRAGEVERARELIRRYLLDVLSTTSQS</sequence>
<feature type="domain" description="HTH gntR-type" evidence="4">
    <location>
        <begin position="13"/>
        <end position="81"/>
    </location>
</feature>
<dbReference type="PANTHER" id="PTHR43537:SF44">
    <property type="entry name" value="GNTR FAMILY REGULATORY PROTEIN"/>
    <property type="match status" value="1"/>
</dbReference>
<dbReference type="InterPro" id="IPR008920">
    <property type="entry name" value="TF_FadR/GntR_C"/>
</dbReference>
<dbReference type="Gene3D" id="1.20.120.530">
    <property type="entry name" value="GntR ligand-binding domain-like"/>
    <property type="match status" value="1"/>
</dbReference>
<keyword evidence="1" id="KW-0805">Transcription regulation</keyword>
<evidence type="ECO:0000256" key="2">
    <source>
        <dbReference type="ARBA" id="ARBA00023125"/>
    </source>
</evidence>
<dbReference type="GO" id="GO:0003700">
    <property type="term" value="F:DNA-binding transcription factor activity"/>
    <property type="evidence" value="ECO:0007669"/>
    <property type="project" value="InterPro"/>
</dbReference>
<name>Q2CC30_OCEGH</name>
<keyword evidence="3" id="KW-0804">Transcription</keyword>
<dbReference type="Gene3D" id="1.10.10.10">
    <property type="entry name" value="Winged helix-like DNA-binding domain superfamily/Winged helix DNA-binding domain"/>
    <property type="match status" value="1"/>
</dbReference>
<dbReference type="STRING" id="314256.OG2516_12754"/>
<dbReference type="PRINTS" id="PR00035">
    <property type="entry name" value="HTHGNTR"/>
</dbReference>
<dbReference type="GO" id="GO:0003677">
    <property type="term" value="F:DNA binding"/>
    <property type="evidence" value="ECO:0007669"/>
    <property type="project" value="UniProtKB-KW"/>
</dbReference>
<evidence type="ECO:0000259" key="4">
    <source>
        <dbReference type="PROSITE" id="PS50949"/>
    </source>
</evidence>
<dbReference type="InterPro" id="IPR036390">
    <property type="entry name" value="WH_DNA-bd_sf"/>
</dbReference>
<protein>
    <recommendedName>
        <fullName evidence="4">HTH gntR-type domain-containing protein</fullName>
    </recommendedName>
</protein>
<dbReference type="SMART" id="SM00345">
    <property type="entry name" value="HTH_GNTR"/>
    <property type="match status" value="1"/>
</dbReference>
<dbReference type="SMART" id="SM00895">
    <property type="entry name" value="FCD"/>
    <property type="match status" value="1"/>
</dbReference>
<evidence type="ECO:0000256" key="3">
    <source>
        <dbReference type="ARBA" id="ARBA00023163"/>
    </source>
</evidence>
<comment type="caution">
    <text evidence="5">The sequence shown here is derived from an EMBL/GenBank/DDBJ whole genome shotgun (WGS) entry which is preliminary data.</text>
</comment>
<dbReference type="HOGENOM" id="CLU_017584_9_5_5"/>
<dbReference type="CDD" id="cd07377">
    <property type="entry name" value="WHTH_GntR"/>
    <property type="match status" value="1"/>
</dbReference>
<dbReference type="eggNOG" id="COG2186">
    <property type="taxonomic scope" value="Bacteria"/>
</dbReference>